<gene>
    <name evidence="2" type="ORF">GLW01_03425</name>
</gene>
<protein>
    <submittedName>
        <fullName evidence="2">DUF547 domain-containing protein</fullName>
    </submittedName>
</protein>
<accession>A0A9X4Y9T3</accession>
<dbReference type="PANTHER" id="PTHR46361">
    <property type="entry name" value="ELECTRON CARRIER/ PROTEIN DISULFIDE OXIDOREDUCTASE"/>
    <property type="match status" value="1"/>
</dbReference>
<keyword evidence="3" id="KW-1185">Reference proteome</keyword>
<evidence type="ECO:0000313" key="2">
    <source>
        <dbReference type="EMBL" id="MYL25836.1"/>
    </source>
</evidence>
<sequence length="275" mass="31323">MLLVATAAASVSANDAPAVKHVFNDYQTLLNSYLQEKRTANGGLVSAFDYEAALADDQTEGLLDDQSEQLAAFDVSTLDTREQALAFWNNAYNFFMIQQILTERGEGELVSSVWDYGGRYNPFTDNVFERQMFEIDGTDYSLNEIEKGILLGAEFEEKGWKEARVHFTVNCASVGCPPLRESIYTSDNIDELMTENTRLAFNTDRHLRVEGDTLHLTELFKWYEQDFVDEGGSVRGFISQWADEAIVEKVEQTDSIEYIDYDWSLNRPGNFPEFR</sequence>
<dbReference type="OrthoDB" id="526867at2"/>
<name>A0A9X4Y9T3_9GAMM</name>
<dbReference type="EMBL" id="WMEX01000002">
    <property type="protein sequence ID" value="MYL25836.1"/>
    <property type="molecule type" value="Genomic_DNA"/>
</dbReference>
<feature type="domain" description="DUF547" evidence="1">
    <location>
        <begin position="79"/>
        <end position="198"/>
    </location>
</feature>
<proteinExistence type="predicted"/>
<dbReference type="PANTHER" id="PTHR46361:SF3">
    <property type="entry name" value="ELECTRON CARRIER_ PROTEIN DISULFIDE OXIDOREDUCTASE"/>
    <property type="match status" value="1"/>
</dbReference>
<dbReference type="Pfam" id="PF04784">
    <property type="entry name" value="DUF547"/>
    <property type="match status" value="1"/>
</dbReference>
<dbReference type="InterPro" id="IPR006869">
    <property type="entry name" value="DUF547"/>
</dbReference>
<evidence type="ECO:0000313" key="3">
    <source>
        <dbReference type="Proteomes" id="UP000460751"/>
    </source>
</evidence>
<reference evidence="2 3" key="1">
    <citation type="submission" date="2019-11" db="EMBL/GenBank/DDBJ databases">
        <title>Genome sequences of 17 halophilic strains isolated from different environments.</title>
        <authorList>
            <person name="Furrow R.E."/>
        </authorList>
    </citation>
    <scope>NUCLEOTIDE SEQUENCE [LARGE SCALE GENOMIC DNA]</scope>
    <source>
        <strain evidence="2 3">22507_15_FS</strain>
    </source>
</reference>
<evidence type="ECO:0000259" key="1">
    <source>
        <dbReference type="Pfam" id="PF04784"/>
    </source>
</evidence>
<dbReference type="Proteomes" id="UP000460751">
    <property type="component" value="Unassembled WGS sequence"/>
</dbReference>
<dbReference type="AlphaFoldDB" id="A0A9X4Y9T3"/>
<organism evidence="2 3">
    <name type="scientific">Vreelandella halophila</name>
    <dbReference type="NCBI Taxonomy" id="86177"/>
    <lineage>
        <taxon>Bacteria</taxon>
        <taxon>Pseudomonadati</taxon>
        <taxon>Pseudomonadota</taxon>
        <taxon>Gammaproteobacteria</taxon>
        <taxon>Oceanospirillales</taxon>
        <taxon>Halomonadaceae</taxon>
        <taxon>Vreelandella</taxon>
    </lineage>
</organism>
<comment type="caution">
    <text evidence="2">The sequence shown here is derived from an EMBL/GenBank/DDBJ whole genome shotgun (WGS) entry which is preliminary data.</text>
</comment>